<name>K1S2S0_MAGGI</name>
<evidence type="ECO:0000313" key="11">
    <source>
        <dbReference type="EMBL" id="EKC41616.1"/>
    </source>
</evidence>
<proteinExistence type="inferred from homology"/>
<evidence type="ECO:0000256" key="2">
    <source>
        <dbReference type="ARBA" id="ARBA00008501"/>
    </source>
</evidence>
<dbReference type="GO" id="GO:0045087">
    <property type="term" value="P:innate immune response"/>
    <property type="evidence" value="ECO:0007669"/>
    <property type="project" value="UniProtKB-KW"/>
</dbReference>
<dbReference type="EMBL" id="JH818738">
    <property type="protein sequence ID" value="EKC41616.1"/>
    <property type="molecule type" value="Genomic_DNA"/>
</dbReference>
<feature type="signal peptide" evidence="10">
    <location>
        <begin position="1"/>
        <end position="21"/>
    </location>
</feature>
<comment type="subcellular location">
    <subcellularLocation>
        <location evidence="1">Secreted</location>
    </subcellularLocation>
</comment>
<feature type="region of interest" description="Disordered" evidence="9">
    <location>
        <begin position="23"/>
        <end position="71"/>
    </location>
</feature>
<feature type="chain" id="PRO_5043814261" evidence="10">
    <location>
        <begin position="22"/>
        <end position="551"/>
    </location>
</feature>
<evidence type="ECO:0000256" key="10">
    <source>
        <dbReference type="SAM" id="SignalP"/>
    </source>
</evidence>
<evidence type="ECO:0000256" key="1">
    <source>
        <dbReference type="ARBA" id="ARBA00004613"/>
    </source>
</evidence>
<dbReference type="GO" id="GO:0016020">
    <property type="term" value="C:membrane"/>
    <property type="evidence" value="ECO:0007669"/>
    <property type="project" value="TreeGrafter"/>
</dbReference>
<dbReference type="InterPro" id="IPR051237">
    <property type="entry name" value="Ferric-chelate_Red/DefProt"/>
</dbReference>
<evidence type="ECO:0000256" key="3">
    <source>
        <dbReference type="ARBA" id="ARBA00022525"/>
    </source>
</evidence>
<dbReference type="Gene3D" id="2.60.40.4060">
    <property type="entry name" value="Reeler domain"/>
    <property type="match status" value="1"/>
</dbReference>
<organism evidence="11">
    <name type="scientific">Magallana gigas</name>
    <name type="common">Pacific oyster</name>
    <name type="synonym">Crassostrea gigas</name>
    <dbReference type="NCBI Taxonomy" id="29159"/>
    <lineage>
        <taxon>Eukaryota</taxon>
        <taxon>Metazoa</taxon>
        <taxon>Spiralia</taxon>
        <taxon>Lophotrochozoa</taxon>
        <taxon>Mollusca</taxon>
        <taxon>Bivalvia</taxon>
        <taxon>Autobranchia</taxon>
        <taxon>Pteriomorphia</taxon>
        <taxon>Ostreida</taxon>
        <taxon>Ostreoidea</taxon>
        <taxon>Ostreidae</taxon>
        <taxon>Magallana</taxon>
    </lineage>
</organism>
<protein>
    <submittedName>
        <fullName evidence="11">Putative ferric-chelate reductase 1</fullName>
    </submittedName>
</protein>
<gene>
    <name evidence="11" type="ORF">CGI_10025076</name>
</gene>
<evidence type="ECO:0000256" key="6">
    <source>
        <dbReference type="ARBA" id="ARBA00022729"/>
    </source>
</evidence>
<reference evidence="11" key="1">
    <citation type="journal article" date="2012" name="Nature">
        <title>The oyster genome reveals stress adaptation and complexity of shell formation.</title>
        <authorList>
            <person name="Zhang G."/>
            <person name="Fang X."/>
            <person name="Guo X."/>
            <person name="Li L."/>
            <person name="Luo R."/>
            <person name="Xu F."/>
            <person name="Yang P."/>
            <person name="Zhang L."/>
            <person name="Wang X."/>
            <person name="Qi H."/>
            <person name="Xiong Z."/>
            <person name="Que H."/>
            <person name="Xie Y."/>
            <person name="Holland P.W."/>
            <person name="Paps J."/>
            <person name="Zhu Y."/>
            <person name="Wu F."/>
            <person name="Chen Y."/>
            <person name="Wang J."/>
            <person name="Peng C."/>
            <person name="Meng J."/>
            <person name="Yang L."/>
            <person name="Liu J."/>
            <person name="Wen B."/>
            <person name="Zhang N."/>
            <person name="Huang Z."/>
            <person name="Zhu Q."/>
            <person name="Feng Y."/>
            <person name="Mount A."/>
            <person name="Hedgecock D."/>
            <person name="Xu Z."/>
            <person name="Liu Y."/>
            <person name="Domazet-Loso T."/>
            <person name="Du Y."/>
            <person name="Sun X."/>
            <person name="Zhang S."/>
            <person name="Liu B."/>
            <person name="Cheng P."/>
            <person name="Jiang X."/>
            <person name="Li J."/>
            <person name="Fan D."/>
            <person name="Wang W."/>
            <person name="Fu W."/>
            <person name="Wang T."/>
            <person name="Wang B."/>
            <person name="Zhang J."/>
            <person name="Peng Z."/>
            <person name="Li Y."/>
            <person name="Li N."/>
            <person name="Wang J."/>
            <person name="Chen M."/>
            <person name="He Y."/>
            <person name="Tan F."/>
            <person name="Song X."/>
            <person name="Zheng Q."/>
            <person name="Huang R."/>
            <person name="Yang H."/>
            <person name="Du X."/>
            <person name="Chen L."/>
            <person name="Yang M."/>
            <person name="Gaffney P.M."/>
            <person name="Wang S."/>
            <person name="Luo L."/>
            <person name="She Z."/>
            <person name="Ming Y."/>
            <person name="Huang W."/>
            <person name="Zhang S."/>
            <person name="Huang B."/>
            <person name="Zhang Y."/>
            <person name="Qu T."/>
            <person name="Ni P."/>
            <person name="Miao G."/>
            <person name="Wang J."/>
            <person name="Wang Q."/>
            <person name="Steinberg C.E."/>
            <person name="Wang H."/>
            <person name="Li N."/>
            <person name="Qian L."/>
            <person name="Zhang G."/>
            <person name="Li Y."/>
            <person name="Yang H."/>
            <person name="Liu X."/>
            <person name="Wang J."/>
            <person name="Yin Y."/>
            <person name="Wang J."/>
        </authorList>
    </citation>
    <scope>NUCLEOTIDE SEQUENCE [LARGE SCALE GENOMIC DNA]</scope>
    <source>
        <strain evidence="11">05x7-T-G4-1.051#20</strain>
    </source>
</reference>
<keyword evidence="3" id="KW-0964">Secreted</keyword>
<dbReference type="Pfam" id="PF02014">
    <property type="entry name" value="Reeler"/>
    <property type="match status" value="1"/>
</dbReference>
<feature type="compositionally biased region" description="Low complexity" evidence="9">
    <location>
        <begin position="260"/>
        <end position="297"/>
    </location>
</feature>
<dbReference type="InterPro" id="IPR042307">
    <property type="entry name" value="Reeler_sf"/>
</dbReference>
<dbReference type="HOGENOM" id="CLU_494540_0_0_1"/>
<comment type="similarity">
    <text evidence="2">Belongs to the insect defense protein family.</text>
</comment>
<sequence length="551" mass="58634">MKYALILAALILLVGVSEILGRSGSNRRGDSRGRGRGGGRRGGDQEGERGGQQGRGRGSRHDDDDDDDRPPRFSNVRKYCWLTDLDEANTNIEVDVDEFARVNIKRNVSVMVSRDRDLLDTEFNRHHTMFDFTTGKMGIRFRIPLPPGPIDDTSDDGANLQNHGFNWRFLRARPLDLCFVGDSLTSMTQTMTEFESRQSMVEVSTGARSSYSVVATNKLTLEQLKALSPAIAKFCCRAARLGNAYQLSSSGIVVPPPTTQAPTTTKAPTTTQAPTTTKAPTTTQAPTTTMPPTTTTGAPPPPPPNHPGVSPAIVPITPPAYLLASGFMNPANPGQSIPYQISFASDVVMDVVLIALVLQCCVVAVSGYPGGAPSSSCAGMVPGHGAAVQAGASPYTVTMTASTYTAGDVIEVTVSGGTFRGLLVQAQSPGCFGFPLPSFSVMSGDDNVSTLACPGQANSAITHTSRSDKTQATFYWTPGQDLGHINFRATVVQNFNTFWVNITSPELRNSVNPVPGPSCQTNGNQDNAGADLKAHIVFSILSILSALFFVL</sequence>
<dbReference type="InParanoid" id="K1S2S0"/>
<evidence type="ECO:0000256" key="4">
    <source>
        <dbReference type="ARBA" id="ARBA00022529"/>
    </source>
</evidence>
<keyword evidence="8" id="KW-0044">Antibiotic</keyword>
<dbReference type="PROSITE" id="PS51019">
    <property type="entry name" value="REELIN"/>
    <property type="match status" value="1"/>
</dbReference>
<keyword evidence="4" id="KW-0929">Antimicrobial</keyword>
<dbReference type="FunFam" id="2.60.40.4060:FF:000003">
    <property type="entry name" value="Ferric chelate reductase 1"/>
    <property type="match status" value="1"/>
</dbReference>
<dbReference type="InterPro" id="IPR002861">
    <property type="entry name" value="Reeler_dom"/>
</dbReference>
<dbReference type="PANTHER" id="PTHR45828">
    <property type="entry name" value="CYTOCHROME B561/FERRIC REDUCTASE TRANSMEMBRANE"/>
    <property type="match status" value="1"/>
</dbReference>
<dbReference type="GO" id="GO:0042742">
    <property type="term" value="P:defense response to bacterium"/>
    <property type="evidence" value="ECO:0007669"/>
    <property type="project" value="UniProtKB-KW"/>
</dbReference>
<evidence type="ECO:0000256" key="8">
    <source>
        <dbReference type="ARBA" id="ARBA00023022"/>
    </source>
</evidence>
<evidence type="ECO:0000256" key="7">
    <source>
        <dbReference type="ARBA" id="ARBA00022859"/>
    </source>
</evidence>
<dbReference type="PANTHER" id="PTHR45828:SF9">
    <property type="entry name" value="CELL WALL INTEGRITY AND STRESS RESPONSE COMPONENT 4-LIKE-RELATED"/>
    <property type="match status" value="1"/>
</dbReference>
<keyword evidence="7" id="KW-0391">Immunity</keyword>
<keyword evidence="6 10" id="KW-0732">Signal</keyword>
<evidence type="ECO:0000256" key="5">
    <source>
        <dbReference type="ARBA" id="ARBA00022588"/>
    </source>
</evidence>
<feature type="region of interest" description="Disordered" evidence="9">
    <location>
        <begin position="255"/>
        <end position="305"/>
    </location>
</feature>
<dbReference type="CDD" id="cd08544">
    <property type="entry name" value="Reeler"/>
    <property type="match status" value="1"/>
</dbReference>
<keyword evidence="5" id="KW-0399">Innate immunity</keyword>
<accession>K1S2S0</accession>
<evidence type="ECO:0000256" key="9">
    <source>
        <dbReference type="SAM" id="MobiDB-lite"/>
    </source>
</evidence>
<dbReference type="GO" id="GO:0005576">
    <property type="term" value="C:extracellular region"/>
    <property type="evidence" value="ECO:0007669"/>
    <property type="project" value="UniProtKB-SubCell"/>
</dbReference>
<dbReference type="AlphaFoldDB" id="K1S2S0"/>